<protein>
    <submittedName>
        <fullName evidence="2">Uncharacterized protein</fullName>
    </submittedName>
</protein>
<evidence type="ECO:0000313" key="2">
    <source>
        <dbReference type="EMBL" id="KAK5629252.1"/>
    </source>
</evidence>
<comment type="caution">
    <text evidence="2">The sequence shown here is derived from an EMBL/GenBank/DDBJ whole genome shotgun (WGS) entry which is preliminary data.</text>
</comment>
<proteinExistence type="predicted"/>
<keyword evidence="1" id="KW-0472">Membrane</keyword>
<dbReference type="Proteomes" id="UP001305414">
    <property type="component" value="Unassembled WGS sequence"/>
</dbReference>
<reference evidence="2 3" key="1">
    <citation type="submission" date="2023-10" db="EMBL/GenBank/DDBJ databases">
        <title>Draft genome sequence of Xylaria bambusicola isolate GMP-LS, the root and basal stem rot pathogen of sugarcane in Indonesia.</title>
        <authorList>
            <person name="Selvaraj P."/>
            <person name="Muralishankar V."/>
            <person name="Muruganantham S."/>
            <person name="Sp S."/>
            <person name="Haryani S."/>
            <person name="Lau K.J.X."/>
            <person name="Naqvi N.I."/>
        </authorList>
    </citation>
    <scope>NUCLEOTIDE SEQUENCE [LARGE SCALE GENOMIC DNA]</scope>
    <source>
        <strain evidence="2">GMP-LS</strain>
    </source>
</reference>
<dbReference type="AlphaFoldDB" id="A0AAN7Z4C3"/>
<sequence>MIVSGAGVVADRANAPPRLTLSSLTVGAAAVAVGGGGGGGVGVVAIAVAIVVAIVVPAFGFCLSFAIAALPMSVSSLRWSYPEASSVLRQRRQPTRST</sequence>
<keyword evidence="1" id="KW-1133">Transmembrane helix</keyword>
<evidence type="ECO:0000256" key="1">
    <source>
        <dbReference type="SAM" id="Phobius"/>
    </source>
</evidence>
<keyword evidence="3" id="KW-1185">Reference proteome</keyword>
<name>A0AAN7Z4C3_9PEZI</name>
<keyword evidence="1" id="KW-0812">Transmembrane</keyword>
<gene>
    <name evidence="2" type="ORF">RRF57_004967</name>
</gene>
<dbReference type="EMBL" id="JAWHQM010000011">
    <property type="protein sequence ID" value="KAK5629252.1"/>
    <property type="molecule type" value="Genomic_DNA"/>
</dbReference>
<feature type="transmembrane region" description="Helical" evidence="1">
    <location>
        <begin position="43"/>
        <end position="70"/>
    </location>
</feature>
<accession>A0AAN7Z4C3</accession>
<organism evidence="2 3">
    <name type="scientific">Xylaria bambusicola</name>
    <dbReference type="NCBI Taxonomy" id="326684"/>
    <lineage>
        <taxon>Eukaryota</taxon>
        <taxon>Fungi</taxon>
        <taxon>Dikarya</taxon>
        <taxon>Ascomycota</taxon>
        <taxon>Pezizomycotina</taxon>
        <taxon>Sordariomycetes</taxon>
        <taxon>Xylariomycetidae</taxon>
        <taxon>Xylariales</taxon>
        <taxon>Xylariaceae</taxon>
        <taxon>Xylaria</taxon>
    </lineage>
</organism>
<evidence type="ECO:0000313" key="3">
    <source>
        <dbReference type="Proteomes" id="UP001305414"/>
    </source>
</evidence>